<organism evidence="1 2">
    <name type="scientific">Eucalyptus globulus</name>
    <name type="common">Tasmanian blue gum</name>
    <dbReference type="NCBI Taxonomy" id="34317"/>
    <lineage>
        <taxon>Eukaryota</taxon>
        <taxon>Viridiplantae</taxon>
        <taxon>Streptophyta</taxon>
        <taxon>Embryophyta</taxon>
        <taxon>Tracheophyta</taxon>
        <taxon>Spermatophyta</taxon>
        <taxon>Magnoliopsida</taxon>
        <taxon>eudicotyledons</taxon>
        <taxon>Gunneridae</taxon>
        <taxon>Pentapetalae</taxon>
        <taxon>rosids</taxon>
        <taxon>malvids</taxon>
        <taxon>Myrtales</taxon>
        <taxon>Myrtaceae</taxon>
        <taxon>Myrtoideae</taxon>
        <taxon>Eucalypteae</taxon>
        <taxon>Eucalyptus</taxon>
    </lineage>
</organism>
<evidence type="ECO:0000313" key="2">
    <source>
        <dbReference type="Proteomes" id="UP001634007"/>
    </source>
</evidence>
<accession>A0ABD3J955</accession>
<gene>
    <name evidence="1" type="ORF">ACJRO7_034462</name>
</gene>
<name>A0ABD3J955_EUCGL</name>
<reference evidence="1 2" key="1">
    <citation type="submission" date="2024-11" db="EMBL/GenBank/DDBJ databases">
        <title>Chromosome-level genome assembly of Eucalyptus globulus Labill. provides insights into its genome evolution.</title>
        <authorList>
            <person name="Li X."/>
        </authorList>
    </citation>
    <scope>NUCLEOTIDE SEQUENCE [LARGE SCALE GENOMIC DNA]</scope>
    <source>
        <strain evidence="1">CL2024</strain>
        <tissue evidence="1">Fresh tender leaves</tissue>
    </source>
</reference>
<evidence type="ECO:0000313" key="1">
    <source>
        <dbReference type="EMBL" id="KAL3722107.1"/>
    </source>
</evidence>
<dbReference type="AlphaFoldDB" id="A0ABD3J955"/>
<dbReference type="Proteomes" id="UP001634007">
    <property type="component" value="Unassembled WGS sequence"/>
</dbReference>
<comment type="caution">
    <text evidence="1">The sequence shown here is derived from an EMBL/GenBank/DDBJ whole genome shotgun (WGS) entry which is preliminary data.</text>
</comment>
<evidence type="ECO:0008006" key="3">
    <source>
        <dbReference type="Google" id="ProtNLM"/>
    </source>
</evidence>
<dbReference type="EMBL" id="JBJKBG010000009">
    <property type="protein sequence ID" value="KAL3722107.1"/>
    <property type="molecule type" value="Genomic_DNA"/>
</dbReference>
<keyword evidence="2" id="KW-1185">Reference proteome</keyword>
<proteinExistence type="predicted"/>
<protein>
    <recommendedName>
        <fullName evidence="3">RNase H type-1 domain-containing protein</fullName>
    </recommendedName>
</protein>
<sequence length="118" mass="13017">MWQARNGFIFRNERLQPSRVVETTLAGTHVAQQIASSLTNKGISLQNKGGLWKPPEQGTLEVNIDGSYTPGLTEGNMACVCRDYKGRLTDGFSKHFPARSALSAEIQAFTLTLQHLHC</sequence>